<feature type="domain" description="FAD-binding" evidence="5">
    <location>
        <begin position="5"/>
        <end position="371"/>
    </location>
</feature>
<dbReference type="Gene3D" id="3.50.50.60">
    <property type="entry name" value="FAD/NAD(P)-binding domain"/>
    <property type="match status" value="1"/>
</dbReference>
<dbReference type="PRINTS" id="PR00420">
    <property type="entry name" value="RNGMNOXGNASE"/>
</dbReference>
<accession>A0A5M3MWQ7</accession>
<dbReference type="OMA" id="EICMWNP"/>
<dbReference type="CDD" id="cd02979">
    <property type="entry name" value="PHOX_C"/>
    <property type="match status" value="1"/>
</dbReference>
<keyword evidence="4" id="KW-0560">Oxidoreductase</keyword>
<evidence type="ECO:0000256" key="4">
    <source>
        <dbReference type="ARBA" id="ARBA00023002"/>
    </source>
</evidence>
<dbReference type="RefSeq" id="XP_007767191.1">
    <property type="nucleotide sequence ID" value="XM_007769001.1"/>
</dbReference>
<dbReference type="KEGG" id="cput:CONPUDRAFT_164379"/>
<dbReference type="Pfam" id="PF07976">
    <property type="entry name" value="Phe_hydrox_dim"/>
    <property type="match status" value="1"/>
</dbReference>
<evidence type="ECO:0000259" key="6">
    <source>
        <dbReference type="Pfam" id="PF07976"/>
    </source>
</evidence>
<dbReference type="Pfam" id="PF01494">
    <property type="entry name" value="FAD_binding_3"/>
    <property type="match status" value="1"/>
</dbReference>
<dbReference type="GO" id="GO:0071949">
    <property type="term" value="F:FAD binding"/>
    <property type="evidence" value="ECO:0007669"/>
    <property type="project" value="InterPro"/>
</dbReference>
<evidence type="ECO:0000256" key="2">
    <source>
        <dbReference type="ARBA" id="ARBA00022630"/>
    </source>
</evidence>
<dbReference type="PANTHER" id="PTHR43004">
    <property type="entry name" value="TRK SYSTEM POTASSIUM UPTAKE PROTEIN"/>
    <property type="match status" value="1"/>
</dbReference>
<evidence type="ECO:0008006" key="9">
    <source>
        <dbReference type="Google" id="ProtNLM"/>
    </source>
</evidence>
<dbReference type="InterPro" id="IPR036188">
    <property type="entry name" value="FAD/NAD-bd_sf"/>
</dbReference>
<dbReference type="InterPro" id="IPR012941">
    <property type="entry name" value="Phe_hydrox_C_dim_dom"/>
</dbReference>
<dbReference type="SUPFAM" id="SSF51905">
    <property type="entry name" value="FAD/NAD(P)-binding domain"/>
    <property type="match status" value="1"/>
</dbReference>
<dbReference type="SUPFAM" id="SSF52833">
    <property type="entry name" value="Thioredoxin-like"/>
    <property type="match status" value="1"/>
</dbReference>
<dbReference type="InterPro" id="IPR050641">
    <property type="entry name" value="RIFMO-like"/>
</dbReference>
<evidence type="ECO:0000256" key="3">
    <source>
        <dbReference type="ARBA" id="ARBA00022827"/>
    </source>
</evidence>
<dbReference type="InterPro" id="IPR038220">
    <property type="entry name" value="PHOX_C_sf"/>
</dbReference>
<keyword evidence="8" id="KW-1185">Reference proteome</keyword>
<dbReference type="GeneID" id="19205115"/>
<dbReference type="GO" id="GO:0016709">
    <property type="term" value="F:oxidoreductase activity, acting on paired donors, with incorporation or reduction of molecular oxygen, NAD(P)H as one donor, and incorporation of one atom of oxygen"/>
    <property type="evidence" value="ECO:0007669"/>
    <property type="project" value="UniProtKB-ARBA"/>
</dbReference>
<proteinExistence type="inferred from homology"/>
<organism evidence="7 8">
    <name type="scientific">Coniophora puteana (strain RWD-64-598)</name>
    <name type="common">Brown rot fungus</name>
    <dbReference type="NCBI Taxonomy" id="741705"/>
    <lineage>
        <taxon>Eukaryota</taxon>
        <taxon>Fungi</taxon>
        <taxon>Dikarya</taxon>
        <taxon>Basidiomycota</taxon>
        <taxon>Agaricomycotina</taxon>
        <taxon>Agaricomycetes</taxon>
        <taxon>Agaricomycetidae</taxon>
        <taxon>Boletales</taxon>
        <taxon>Coniophorineae</taxon>
        <taxon>Coniophoraceae</taxon>
        <taxon>Coniophora</taxon>
    </lineage>
</organism>
<dbReference type="Gene3D" id="3.30.9.10">
    <property type="entry name" value="D-Amino Acid Oxidase, subunit A, domain 2"/>
    <property type="match status" value="1"/>
</dbReference>
<gene>
    <name evidence="7" type="ORF">CONPUDRAFT_164379</name>
</gene>
<keyword evidence="2" id="KW-0285">Flavoprotein</keyword>
<comment type="similarity">
    <text evidence="1">Belongs to the PheA/TfdB FAD monooxygenase family.</text>
</comment>
<reference evidence="8" key="1">
    <citation type="journal article" date="2012" name="Science">
        <title>The Paleozoic origin of enzymatic lignin decomposition reconstructed from 31 fungal genomes.</title>
        <authorList>
            <person name="Floudas D."/>
            <person name="Binder M."/>
            <person name="Riley R."/>
            <person name="Barry K."/>
            <person name="Blanchette R.A."/>
            <person name="Henrissat B."/>
            <person name="Martinez A.T."/>
            <person name="Otillar R."/>
            <person name="Spatafora J.W."/>
            <person name="Yadav J.S."/>
            <person name="Aerts A."/>
            <person name="Benoit I."/>
            <person name="Boyd A."/>
            <person name="Carlson A."/>
            <person name="Copeland A."/>
            <person name="Coutinho P.M."/>
            <person name="de Vries R.P."/>
            <person name="Ferreira P."/>
            <person name="Findley K."/>
            <person name="Foster B."/>
            <person name="Gaskell J."/>
            <person name="Glotzer D."/>
            <person name="Gorecki P."/>
            <person name="Heitman J."/>
            <person name="Hesse C."/>
            <person name="Hori C."/>
            <person name="Igarashi K."/>
            <person name="Jurgens J.A."/>
            <person name="Kallen N."/>
            <person name="Kersten P."/>
            <person name="Kohler A."/>
            <person name="Kuees U."/>
            <person name="Kumar T.K.A."/>
            <person name="Kuo A."/>
            <person name="LaButti K."/>
            <person name="Larrondo L.F."/>
            <person name="Lindquist E."/>
            <person name="Ling A."/>
            <person name="Lombard V."/>
            <person name="Lucas S."/>
            <person name="Lundell T."/>
            <person name="Martin R."/>
            <person name="McLaughlin D.J."/>
            <person name="Morgenstern I."/>
            <person name="Morin E."/>
            <person name="Murat C."/>
            <person name="Nagy L.G."/>
            <person name="Nolan M."/>
            <person name="Ohm R.A."/>
            <person name="Patyshakuliyeva A."/>
            <person name="Rokas A."/>
            <person name="Ruiz-Duenas F.J."/>
            <person name="Sabat G."/>
            <person name="Salamov A."/>
            <person name="Samejima M."/>
            <person name="Schmutz J."/>
            <person name="Slot J.C."/>
            <person name="St John F."/>
            <person name="Stenlid J."/>
            <person name="Sun H."/>
            <person name="Sun S."/>
            <person name="Syed K."/>
            <person name="Tsang A."/>
            <person name="Wiebenga A."/>
            <person name="Young D."/>
            <person name="Pisabarro A."/>
            <person name="Eastwood D.C."/>
            <person name="Martin F."/>
            <person name="Cullen D."/>
            <person name="Grigoriev I.V."/>
            <person name="Hibbett D.S."/>
        </authorList>
    </citation>
    <scope>NUCLEOTIDE SEQUENCE [LARGE SCALE GENOMIC DNA]</scope>
    <source>
        <strain evidence="8">RWD-64-598 SS2</strain>
    </source>
</reference>
<dbReference type="EMBL" id="JH711576">
    <property type="protein sequence ID" value="EIW83427.1"/>
    <property type="molecule type" value="Genomic_DNA"/>
</dbReference>
<dbReference type="Gene3D" id="3.40.30.20">
    <property type="match status" value="1"/>
</dbReference>
<dbReference type="OrthoDB" id="1716816at2759"/>
<keyword evidence="3" id="KW-0274">FAD</keyword>
<evidence type="ECO:0000313" key="7">
    <source>
        <dbReference type="EMBL" id="EIW83427.1"/>
    </source>
</evidence>
<dbReference type="InterPro" id="IPR036249">
    <property type="entry name" value="Thioredoxin-like_sf"/>
</dbReference>
<evidence type="ECO:0000313" key="8">
    <source>
        <dbReference type="Proteomes" id="UP000053558"/>
    </source>
</evidence>
<dbReference type="Proteomes" id="UP000053558">
    <property type="component" value="Unassembled WGS sequence"/>
</dbReference>
<evidence type="ECO:0000259" key="5">
    <source>
        <dbReference type="Pfam" id="PF01494"/>
    </source>
</evidence>
<dbReference type="PANTHER" id="PTHR43004:SF20">
    <property type="entry name" value="2-MONOOXYGENASE, PUTATIVE (AFU_ORTHOLOGUE AFUA_1G13660)-RELATED"/>
    <property type="match status" value="1"/>
</dbReference>
<protein>
    <recommendedName>
        <fullName evidence="9">Phenol 2-monooxygenase</fullName>
    </recommendedName>
</protein>
<dbReference type="AlphaFoldDB" id="A0A5M3MWQ7"/>
<dbReference type="SUPFAM" id="SSF54373">
    <property type="entry name" value="FAD-linked reductases, C-terminal domain"/>
    <property type="match status" value="1"/>
</dbReference>
<name>A0A5M3MWQ7_CONPW</name>
<feature type="domain" description="Phenol hydroxylase-like C-terminal dimerisation" evidence="6">
    <location>
        <begin position="413"/>
        <end position="598"/>
    </location>
</feature>
<evidence type="ECO:0000256" key="1">
    <source>
        <dbReference type="ARBA" id="ARBA00007801"/>
    </source>
</evidence>
<dbReference type="InterPro" id="IPR002938">
    <property type="entry name" value="FAD-bd"/>
</dbReference>
<sequence>MEHFVDVLIIGAGPAGLMCATALASAGVSVKIVDKRPTRVLTGQADGIQPRTTEVLQSYGLAERLIREAALVHVGVFYNPNEKGEIECTGRQADAPQSSRYPFKISLNQGSIEVIFLDAMKSHGLTVDRSMAPTAITFDEAKLSDPSAHAVKVTLEHLATSDSPGRRDEVHAKFVVGADGAHSWVRKNLGITMDGDQTEHLWSAIDLVPDTNFPDIRNRTNIHSVNGSLMVIPRENDMVRLYVQLSDRDVINPATGRVERDRMTPEKLIHVAQKSLYPYTLKTTQEVDWWTVYLIGQRVASKFSTHERIFIAGDACHTHSPKAGQGMNASINDSHNLAWKLVHVLRGWAGLSLLKSYELERRKFAQELIEFDKKHSTLFSAKPKTKTFQNGVSHEDIVKSAEKFAGFASGIGIQYQESVLVNAKHQSCAQNLIVGQRMLPQVFIRAADYGPYDIHDYLVADARFKVLVFVGDVNESAQLVKIQALAEVLHKPTSFLNKYLQDGQEIESMFGVITITAKSQGLVDMLSLPAVLRPHWSKVLVDDIGMTKSQGGHAYERFGIDEKELTLVIVRPDGYVGTIAPASHVEDVNDYFASFMVVSS</sequence>
<comment type="caution">
    <text evidence="7">The sequence shown here is derived from an EMBL/GenBank/DDBJ whole genome shotgun (WGS) entry which is preliminary data.</text>
</comment>